<evidence type="ECO:0000256" key="6">
    <source>
        <dbReference type="ARBA" id="ARBA00022968"/>
    </source>
</evidence>
<evidence type="ECO:0000256" key="9">
    <source>
        <dbReference type="ARBA" id="ARBA00023136"/>
    </source>
</evidence>
<dbReference type="Proteomes" id="UP000192247">
    <property type="component" value="Unassembled WGS sequence"/>
</dbReference>
<dbReference type="GO" id="GO:0000139">
    <property type="term" value="C:Golgi membrane"/>
    <property type="evidence" value="ECO:0007669"/>
    <property type="project" value="UniProtKB-SubCell"/>
</dbReference>
<dbReference type="EMBL" id="MNPL01002045">
    <property type="protein sequence ID" value="OQR78591.1"/>
    <property type="molecule type" value="Genomic_DNA"/>
</dbReference>
<organism evidence="11 12">
    <name type="scientific">Tropilaelaps mercedesae</name>
    <dbReference type="NCBI Taxonomy" id="418985"/>
    <lineage>
        <taxon>Eukaryota</taxon>
        <taxon>Metazoa</taxon>
        <taxon>Ecdysozoa</taxon>
        <taxon>Arthropoda</taxon>
        <taxon>Chelicerata</taxon>
        <taxon>Arachnida</taxon>
        <taxon>Acari</taxon>
        <taxon>Parasitiformes</taxon>
        <taxon>Mesostigmata</taxon>
        <taxon>Gamasina</taxon>
        <taxon>Dermanyssoidea</taxon>
        <taxon>Laelapidae</taxon>
        <taxon>Tropilaelaps</taxon>
    </lineage>
</organism>
<proteinExistence type="inferred from homology"/>
<dbReference type="GO" id="GO:0006493">
    <property type="term" value="P:protein O-linked glycosylation"/>
    <property type="evidence" value="ECO:0007669"/>
    <property type="project" value="TreeGrafter"/>
</dbReference>
<comment type="caution">
    <text evidence="11">The sequence shown here is derived from an EMBL/GenBank/DDBJ whole genome shotgun (WGS) entry which is preliminary data.</text>
</comment>
<keyword evidence="6" id="KW-0735">Signal-anchor</keyword>
<evidence type="ECO:0000313" key="11">
    <source>
        <dbReference type="EMBL" id="OQR78591.1"/>
    </source>
</evidence>
<evidence type="ECO:0000256" key="10">
    <source>
        <dbReference type="RuleBase" id="RU363063"/>
    </source>
</evidence>
<protein>
    <recommendedName>
        <fullName evidence="10">Hexosyltransferase</fullName>
        <ecNumber evidence="10">2.4.1.-</ecNumber>
    </recommendedName>
</protein>
<evidence type="ECO:0000256" key="7">
    <source>
        <dbReference type="ARBA" id="ARBA00022989"/>
    </source>
</evidence>
<keyword evidence="4" id="KW-0808">Transferase</keyword>
<name>A0A1V9XYP8_9ACAR</name>
<accession>A0A1V9XYP8</accession>
<evidence type="ECO:0000256" key="4">
    <source>
        <dbReference type="ARBA" id="ARBA00022679"/>
    </source>
</evidence>
<keyword evidence="9" id="KW-0472">Membrane</keyword>
<comment type="similarity">
    <text evidence="2 10">Belongs to the glycosyltransferase 31 family.</text>
</comment>
<sequence length="111" mass="12864">MFFVGQPNGQLSKATSNDEIVAVKKSLREEQQVYGDLVELTVDEHYTNLTLKVIQMIKYLSDNEQCKFIFKADDDTFARLDLMVAELASRKLDQWLYWGYFTGRASVYHKG</sequence>
<dbReference type="InParanoid" id="A0A1V9XYP8"/>
<dbReference type="InterPro" id="IPR002659">
    <property type="entry name" value="Glyco_trans_31"/>
</dbReference>
<evidence type="ECO:0000256" key="3">
    <source>
        <dbReference type="ARBA" id="ARBA00022676"/>
    </source>
</evidence>
<evidence type="ECO:0000256" key="2">
    <source>
        <dbReference type="ARBA" id="ARBA00008661"/>
    </source>
</evidence>
<dbReference type="AlphaFoldDB" id="A0A1V9XYP8"/>
<dbReference type="EC" id="2.4.1.-" evidence="10"/>
<evidence type="ECO:0000256" key="1">
    <source>
        <dbReference type="ARBA" id="ARBA00004323"/>
    </source>
</evidence>
<gene>
    <name evidence="11" type="ORF">BIW11_06308</name>
</gene>
<dbReference type="Pfam" id="PF01762">
    <property type="entry name" value="Galactosyl_T"/>
    <property type="match status" value="1"/>
</dbReference>
<evidence type="ECO:0000256" key="8">
    <source>
        <dbReference type="ARBA" id="ARBA00023034"/>
    </source>
</evidence>
<dbReference type="PANTHER" id="PTHR11214:SF3">
    <property type="entry name" value="BETA-1,3-GALACTOSYLTRANSFERASE 6"/>
    <property type="match status" value="1"/>
</dbReference>
<comment type="subcellular location">
    <subcellularLocation>
        <location evidence="1 10">Golgi apparatus membrane</location>
        <topology evidence="1 10">Single-pass type II membrane protein</topology>
    </subcellularLocation>
</comment>
<dbReference type="Gene3D" id="3.90.550.50">
    <property type="match status" value="1"/>
</dbReference>
<dbReference type="GO" id="GO:0006024">
    <property type="term" value="P:glycosaminoglycan biosynthetic process"/>
    <property type="evidence" value="ECO:0007669"/>
    <property type="project" value="TreeGrafter"/>
</dbReference>
<keyword evidence="8 10" id="KW-0333">Golgi apparatus</keyword>
<keyword evidence="3 10" id="KW-0328">Glycosyltransferase</keyword>
<reference evidence="11 12" key="1">
    <citation type="journal article" date="2017" name="Gigascience">
        <title>Draft genome of the honey bee ectoparasitic mite, Tropilaelaps mercedesae, is shaped by the parasitic life history.</title>
        <authorList>
            <person name="Dong X."/>
            <person name="Armstrong S.D."/>
            <person name="Xia D."/>
            <person name="Makepeace B.L."/>
            <person name="Darby A.C."/>
            <person name="Kadowaki T."/>
        </authorList>
    </citation>
    <scope>NUCLEOTIDE SEQUENCE [LARGE SCALE GENOMIC DNA]</scope>
    <source>
        <strain evidence="11">Wuxi-XJTLU</strain>
    </source>
</reference>
<evidence type="ECO:0000313" key="12">
    <source>
        <dbReference type="Proteomes" id="UP000192247"/>
    </source>
</evidence>
<dbReference type="GO" id="GO:0047220">
    <property type="term" value="F:galactosylxylosylprotein 3-beta-galactosyltransferase activity"/>
    <property type="evidence" value="ECO:0007669"/>
    <property type="project" value="TreeGrafter"/>
</dbReference>
<dbReference type="PANTHER" id="PTHR11214">
    <property type="entry name" value="BETA-1,3-N-ACETYLGLUCOSAMINYLTRANSFERASE"/>
    <property type="match status" value="1"/>
</dbReference>
<keyword evidence="5" id="KW-0812">Transmembrane</keyword>
<dbReference type="STRING" id="418985.A0A1V9XYP8"/>
<feature type="non-terminal residue" evidence="11">
    <location>
        <position position="111"/>
    </location>
</feature>
<keyword evidence="12" id="KW-1185">Reference proteome</keyword>
<evidence type="ECO:0000256" key="5">
    <source>
        <dbReference type="ARBA" id="ARBA00022692"/>
    </source>
</evidence>
<keyword evidence="7" id="KW-1133">Transmembrane helix</keyword>
<dbReference type="OrthoDB" id="2139606at2759"/>